<evidence type="ECO:0000313" key="2">
    <source>
        <dbReference type="EMBL" id="OGY97369.1"/>
    </source>
</evidence>
<keyword evidence="1" id="KW-0472">Membrane</keyword>
<dbReference type="Gene3D" id="2.60.40.10">
    <property type="entry name" value="Immunoglobulins"/>
    <property type="match status" value="1"/>
</dbReference>
<dbReference type="Gene3D" id="1.10.260.40">
    <property type="entry name" value="lambda repressor-like DNA-binding domains"/>
    <property type="match status" value="1"/>
</dbReference>
<gene>
    <name evidence="2" type="ORF">A2128_01795</name>
</gene>
<sequence>MEQKQFHELFKEYADVKGMSVSRLAEVSGVPERYIEALLQGDYARLPAAPYVHGYLKKIGPFIHVDGEELWRAYKEERTPKSSGAADQMPVNRFAFKKMNRNWLIGTLLAAALLVYLGVRIDDVIGTPTLVIENPSLSETTVTEGLLVIRGVVSPGDKLTLNGEEVPADPEGRFEKEVSLDPGPLNVFTFVARRSLGRERTVVRRVIYQPASP</sequence>
<dbReference type="Proteomes" id="UP000176349">
    <property type="component" value="Unassembled WGS sequence"/>
</dbReference>
<comment type="caution">
    <text evidence="2">The sequence shown here is derived from an EMBL/GenBank/DDBJ whole genome shotgun (WGS) entry which is preliminary data.</text>
</comment>
<dbReference type="GO" id="GO:0003677">
    <property type="term" value="F:DNA binding"/>
    <property type="evidence" value="ECO:0007669"/>
    <property type="project" value="InterPro"/>
</dbReference>
<keyword evidence="1" id="KW-0812">Transmembrane</keyword>
<reference evidence="2 3" key="1">
    <citation type="journal article" date="2016" name="Nat. Commun.">
        <title>Thousands of microbial genomes shed light on interconnected biogeochemical processes in an aquifer system.</title>
        <authorList>
            <person name="Anantharaman K."/>
            <person name="Brown C.T."/>
            <person name="Hug L.A."/>
            <person name="Sharon I."/>
            <person name="Castelle C.J."/>
            <person name="Probst A.J."/>
            <person name="Thomas B.C."/>
            <person name="Singh A."/>
            <person name="Wilkins M.J."/>
            <person name="Karaoz U."/>
            <person name="Brodie E.L."/>
            <person name="Williams K.H."/>
            <person name="Hubbard S.S."/>
            <person name="Banfield J.F."/>
        </authorList>
    </citation>
    <scope>NUCLEOTIDE SEQUENCE [LARGE SCALE GENOMIC DNA]</scope>
</reference>
<protein>
    <recommendedName>
        <fullName evidence="4">HTH cro/C1-type domain-containing protein</fullName>
    </recommendedName>
</protein>
<name>A0A1G2C9B8_9BACT</name>
<dbReference type="EMBL" id="MHKV01000013">
    <property type="protein sequence ID" value="OGY97369.1"/>
    <property type="molecule type" value="Genomic_DNA"/>
</dbReference>
<keyword evidence="1" id="KW-1133">Transmembrane helix</keyword>
<evidence type="ECO:0000313" key="3">
    <source>
        <dbReference type="Proteomes" id="UP000176349"/>
    </source>
</evidence>
<dbReference type="InterPro" id="IPR010982">
    <property type="entry name" value="Lambda_DNA-bd_dom_sf"/>
</dbReference>
<proteinExistence type="predicted"/>
<evidence type="ECO:0000256" key="1">
    <source>
        <dbReference type="SAM" id="Phobius"/>
    </source>
</evidence>
<dbReference type="AlphaFoldDB" id="A0A1G2C9B8"/>
<feature type="transmembrane region" description="Helical" evidence="1">
    <location>
        <begin position="102"/>
        <end position="119"/>
    </location>
</feature>
<evidence type="ECO:0008006" key="4">
    <source>
        <dbReference type="Google" id="ProtNLM"/>
    </source>
</evidence>
<dbReference type="Pfam" id="PF13413">
    <property type="entry name" value="HTH_25"/>
    <property type="match status" value="1"/>
</dbReference>
<dbReference type="InterPro" id="IPR013783">
    <property type="entry name" value="Ig-like_fold"/>
</dbReference>
<accession>A0A1G2C9B8</accession>
<organism evidence="2 3">
    <name type="scientific">Candidatus Liptonbacteria bacterium GWC1_60_9</name>
    <dbReference type="NCBI Taxonomy" id="1798645"/>
    <lineage>
        <taxon>Bacteria</taxon>
        <taxon>Candidatus Liptoniibacteriota</taxon>
    </lineage>
</organism>